<evidence type="ECO:0000259" key="10">
    <source>
        <dbReference type="SMART" id="SM00338"/>
    </source>
</evidence>
<keyword evidence="4" id="KW-0805">Transcription regulation</keyword>
<evidence type="ECO:0000256" key="7">
    <source>
        <dbReference type="ARBA" id="ARBA00023242"/>
    </source>
</evidence>
<dbReference type="Gene3D" id="1.20.5.170">
    <property type="match status" value="1"/>
</dbReference>
<dbReference type="InterPro" id="IPR004826">
    <property type="entry name" value="bZIP_Maf"/>
</dbReference>
<dbReference type="InterPro" id="IPR024874">
    <property type="entry name" value="Transcription_factor_Maf_fam"/>
</dbReference>
<dbReference type="InterPro" id="IPR008917">
    <property type="entry name" value="TF_DNA-bd_sf"/>
</dbReference>
<comment type="subcellular location">
    <subcellularLocation>
        <location evidence="1">Nucleus</location>
    </subcellularLocation>
</comment>
<keyword evidence="7" id="KW-0539">Nucleus</keyword>
<keyword evidence="5" id="KW-0238">DNA-binding</keyword>
<dbReference type="CDD" id="cd14717">
    <property type="entry name" value="bZIP_Maf_small"/>
    <property type="match status" value="1"/>
</dbReference>
<organism evidence="11 12">
    <name type="scientific">Holothuria leucospilota</name>
    <name type="common">Black long sea cucumber</name>
    <name type="synonym">Mertensiothuria leucospilota</name>
    <dbReference type="NCBI Taxonomy" id="206669"/>
    <lineage>
        <taxon>Eukaryota</taxon>
        <taxon>Metazoa</taxon>
        <taxon>Echinodermata</taxon>
        <taxon>Eleutherozoa</taxon>
        <taxon>Echinozoa</taxon>
        <taxon>Holothuroidea</taxon>
        <taxon>Aspidochirotacea</taxon>
        <taxon>Aspidochirotida</taxon>
        <taxon>Holothuriidae</taxon>
        <taxon>Holothuria</taxon>
    </lineage>
</organism>
<evidence type="ECO:0000256" key="2">
    <source>
        <dbReference type="ARBA" id="ARBA00008500"/>
    </source>
</evidence>
<dbReference type="GO" id="GO:0005634">
    <property type="term" value="C:nucleus"/>
    <property type="evidence" value="ECO:0007669"/>
    <property type="project" value="UniProtKB-SubCell"/>
</dbReference>
<dbReference type="GO" id="GO:0000978">
    <property type="term" value="F:RNA polymerase II cis-regulatory region sequence-specific DNA binding"/>
    <property type="evidence" value="ECO:0007669"/>
    <property type="project" value="TreeGrafter"/>
</dbReference>
<evidence type="ECO:0000256" key="8">
    <source>
        <dbReference type="SAM" id="Coils"/>
    </source>
</evidence>
<dbReference type="FunFam" id="1.20.5.170:FF:000011">
    <property type="entry name" value="Transcription factor MafG, putative"/>
    <property type="match status" value="1"/>
</dbReference>
<dbReference type="InterPro" id="IPR004827">
    <property type="entry name" value="bZIP"/>
</dbReference>
<evidence type="ECO:0000256" key="3">
    <source>
        <dbReference type="ARBA" id="ARBA00022491"/>
    </source>
</evidence>
<accession>A0A9Q1H9Z1</accession>
<dbReference type="SUPFAM" id="SSF81995">
    <property type="entry name" value="beta-sandwich domain of Sec23/24"/>
    <property type="match status" value="1"/>
</dbReference>
<dbReference type="PANTHER" id="PTHR10129:SF48">
    <property type="entry name" value="MAF-S, ISOFORM B"/>
    <property type="match status" value="1"/>
</dbReference>
<feature type="coiled-coil region" evidence="8">
    <location>
        <begin position="132"/>
        <end position="166"/>
    </location>
</feature>
<gene>
    <name evidence="11" type="ORF">HOLleu_18566</name>
</gene>
<evidence type="ECO:0000256" key="4">
    <source>
        <dbReference type="ARBA" id="ARBA00023015"/>
    </source>
</evidence>
<sequence length="237" mass="26965">MDTFDSTMFYNQQPSYPYQQQCMYPQTQPLYPSPPPQQQFNYHQEPAYPMQPAYQPPLTVPQTPVGKKEAAASFDTESIISDHDLVNCSVRELNRRLRSLSKETVTILKQRRRTLKNRGYAANCREKRITQKDSLEMVAKQLKDTVADLREENAQQKNALENLNFKYKALLKFAMSNTLLDTSTVLQRAPGVETLATVAEAVRGKEKMEHSGQLTSLELPPEIKADLNLPVKSEPSS</sequence>
<dbReference type="PANTHER" id="PTHR10129">
    <property type="entry name" value="TRANSCRIPTION FACTOR MAF"/>
    <property type="match status" value="1"/>
</dbReference>
<dbReference type="Pfam" id="PF03131">
    <property type="entry name" value="bZIP_Maf"/>
    <property type="match status" value="1"/>
</dbReference>
<evidence type="ECO:0000313" key="12">
    <source>
        <dbReference type="Proteomes" id="UP001152320"/>
    </source>
</evidence>
<dbReference type="EMBL" id="JAIZAY010000008">
    <property type="protein sequence ID" value="KAJ8037681.1"/>
    <property type="molecule type" value="Genomic_DNA"/>
</dbReference>
<dbReference type="InterPro" id="IPR046347">
    <property type="entry name" value="bZIP_sf"/>
</dbReference>
<keyword evidence="6" id="KW-0804">Transcription</keyword>
<evidence type="ECO:0000256" key="9">
    <source>
        <dbReference type="SAM" id="MobiDB-lite"/>
    </source>
</evidence>
<dbReference type="OrthoDB" id="5974330at2759"/>
<dbReference type="SMART" id="SM00338">
    <property type="entry name" value="BRLZ"/>
    <property type="match status" value="1"/>
</dbReference>
<dbReference type="SUPFAM" id="SSF47454">
    <property type="entry name" value="A DNA-binding domain in eukaryotic transcription factors"/>
    <property type="match status" value="1"/>
</dbReference>
<dbReference type="GO" id="GO:0000981">
    <property type="term" value="F:DNA-binding transcription factor activity, RNA polymerase II-specific"/>
    <property type="evidence" value="ECO:0007669"/>
    <property type="project" value="TreeGrafter"/>
</dbReference>
<evidence type="ECO:0000256" key="5">
    <source>
        <dbReference type="ARBA" id="ARBA00023125"/>
    </source>
</evidence>
<dbReference type="AlphaFoldDB" id="A0A9Q1H9Z1"/>
<evidence type="ECO:0000256" key="6">
    <source>
        <dbReference type="ARBA" id="ARBA00023163"/>
    </source>
</evidence>
<feature type="region of interest" description="Disordered" evidence="9">
    <location>
        <begin position="206"/>
        <end position="237"/>
    </location>
</feature>
<comment type="caution">
    <text evidence="11">The sequence shown here is derived from an EMBL/GenBank/DDBJ whole genome shotgun (WGS) entry which is preliminary data.</text>
</comment>
<protein>
    <submittedName>
        <fullName evidence="11">Transcription factor MafK</fullName>
    </submittedName>
</protein>
<comment type="similarity">
    <text evidence="2">Belongs to the bZIP family. Maf subfamily.</text>
</comment>
<feature type="domain" description="BZIP" evidence="10">
    <location>
        <begin position="105"/>
        <end position="169"/>
    </location>
</feature>
<dbReference type="SUPFAM" id="SSF57959">
    <property type="entry name" value="Leucine zipper domain"/>
    <property type="match status" value="1"/>
</dbReference>
<reference evidence="11" key="1">
    <citation type="submission" date="2021-10" db="EMBL/GenBank/DDBJ databases">
        <title>Tropical sea cucumber genome reveals ecological adaptation and Cuvierian tubules defense mechanism.</title>
        <authorList>
            <person name="Chen T."/>
        </authorList>
    </citation>
    <scope>NUCLEOTIDE SEQUENCE</scope>
    <source>
        <strain evidence="11">Nanhai2018</strain>
        <tissue evidence="11">Muscle</tissue>
    </source>
</reference>
<name>A0A9Q1H9Z1_HOLLE</name>
<evidence type="ECO:0000313" key="11">
    <source>
        <dbReference type="EMBL" id="KAJ8037681.1"/>
    </source>
</evidence>
<proteinExistence type="inferred from homology"/>
<keyword evidence="8" id="KW-0175">Coiled coil</keyword>
<evidence type="ECO:0000256" key="1">
    <source>
        <dbReference type="ARBA" id="ARBA00004123"/>
    </source>
</evidence>
<dbReference type="Proteomes" id="UP001152320">
    <property type="component" value="Chromosome 8"/>
</dbReference>
<keyword evidence="12" id="KW-1185">Reference proteome</keyword>
<keyword evidence="3" id="KW-0678">Repressor</keyword>